<dbReference type="RefSeq" id="WP_064832784.1">
    <property type="nucleotide sequence ID" value="NZ_CP013572.1"/>
</dbReference>
<name>A0ABN4QQU3_9HYPH</name>
<keyword evidence="2" id="KW-1185">Reference proteome</keyword>
<organism evidence="1 2">
    <name type="scientific">Rhizobium phaseoli</name>
    <dbReference type="NCBI Taxonomy" id="396"/>
    <lineage>
        <taxon>Bacteria</taxon>
        <taxon>Pseudomonadati</taxon>
        <taxon>Pseudomonadota</taxon>
        <taxon>Alphaproteobacteria</taxon>
        <taxon>Hyphomicrobiales</taxon>
        <taxon>Rhizobiaceae</taxon>
        <taxon>Rhizobium/Agrobacterium group</taxon>
        <taxon>Rhizobium</taxon>
    </lineage>
</organism>
<sequence length="652" mass="73411">MSAVTIDVRWENDLKPGPIGEYLEVVDVDPGSRAAYPPVDLDAPNLLAADGLAPSESSPRFHQQMVYAVAMKTIEHFERALGRKALWSSRRSTTDERYIENYVPRLRIYPHALRQQNAYYSPGKKAVLFGYFPARALDSRSTPGTTVFTCLSHDIIAHETTHALLDGVHPRFNEPVNEDVLAFHEAFADIVALFQHFSYPGVLRDQIARTRGDLARESVLGQLAQQFAMASGRGDALRSYLGKKDDDDNWRPTRPDPALLAGTTEPHDRGAILVAAVFGAFTKVYSARTRDLFRIASEGTGVLREGDIHPDLVNRLAEEAQRCAERALQMCIRAIDYCPPVGITFGDYLRAVVTADFDMTPSDRENWRLAFIESFREWGISPRGIRSMAEDSLLWPTEAEIERRIEVETRSNVPAAEGTRRRETFKTIFQQAAPIQSSPDEYTQKASRIQPTQSFGQATDVLTPVALSMERYEIWLSAEKQAALFHSWLMDESLTWLADVLGLVVNTQNLPKTISAQRKDPGRANIEIHSVRTALKRGPLGLPEPHMIVVVTQWRAGFFDVGKQREMDQQPEGWADPERDFKYRAGCTLLIDPEKMKPRRVIRTPGTVADEGELQRMRKYLLRGLTPPNAFDGATKRLRDTEPFAFLHSHVG</sequence>
<dbReference type="Proteomes" id="UP000078551">
    <property type="component" value="Plasmid pRphaN671d"/>
</dbReference>
<proteinExistence type="predicted"/>
<protein>
    <submittedName>
        <fullName evidence="1">Peptidase M4 family protein</fullName>
    </submittedName>
</protein>
<dbReference type="EMBL" id="CP013572">
    <property type="protein sequence ID" value="ANL87886.1"/>
    <property type="molecule type" value="Genomic_DNA"/>
</dbReference>
<reference evidence="1 2" key="1">
    <citation type="submission" date="2015-11" db="EMBL/GenBank/DDBJ databases">
        <title>The limits of bacterial species coexistence and the symbiotic plasmid transference in sympatric Rhizobium populations.</title>
        <authorList>
            <person name="Perez-Carrascal O.M."/>
            <person name="VanInsberghe D."/>
            <person name="Juarez S."/>
            <person name="Polz M.F."/>
            <person name="Vinuesa P."/>
            <person name="Gonzalez V."/>
        </authorList>
    </citation>
    <scope>NUCLEOTIDE SEQUENCE [LARGE SCALE GENOMIC DNA]</scope>
    <source>
        <strain evidence="1 2">N771</strain>
        <plasmid evidence="1 2">pRphaN671d</plasmid>
    </source>
</reference>
<evidence type="ECO:0000313" key="2">
    <source>
        <dbReference type="Proteomes" id="UP000078551"/>
    </source>
</evidence>
<accession>A0ABN4QQU3</accession>
<gene>
    <name evidence="1" type="ORF">AMC81_PD00029</name>
</gene>
<geneLocation type="plasmid" evidence="1 2">
    <name>pRphaN671d</name>
</geneLocation>
<keyword evidence="1" id="KW-0614">Plasmid</keyword>
<dbReference type="SUPFAM" id="SSF55486">
    <property type="entry name" value="Metalloproteases ('zincins'), catalytic domain"/>
    <property type="match status" value="1"/>
</dbReference>
<dbReference type="CDD" id="cd09598">
    <property type="entry name" value="M4_like"/>
    <property type="match status" value="1"/>
</dbReference>
<evidence type="ECO:0000313" key="1">
    <source>
        <dbReference type="EMBL" id="ANL87886.1"/>
    </source>
</evidence>